<gene>
    <name evidence="1" type="ORF">N7541_000994</name>
</gene>
<keyword evidence="2" id="KW-1185">Reference proteome</keyword>
<evidence type="ECO:0000313" key="2">
    <source>
        <dbReference type="Proteomes" id="UP001148299"/>
    </source>
</evidence>
<comment type="caution">
    <text evidence="1">The sequence shown here is derived from an EMBL/GenBank/DDBJ whole genome shotgun (WGS) entry which is preliminary data.</text>
</comment>
<reference evidence="1" key="1">
    <citation type="submission" date="2022-12" db="EMBL/GenBank/DDBJ databases">
        <authorList>
            <person name="Petersen C."/>
        </authorList>
    </citation>
    <scope>NUCLEOTIDE SEQUENCE</scope>
    <source>
        <strain evidence="1">IBT 35675</strain>
    </source>
</reference>
<protein>
    <submittedName>
        <fullName evidence="1">Uncharacterized protein</fullName>
    </submittedName>
</protein>
<sequence length="65" mass="6859">MGEESIAKVIKLADLGKLPSATSRLTMSSRHGGNDTSKEARVATAAACEVCRKLKVSARSYAYAT</sequence>
<evidence type="ECO:0000313" key="1">
    <source>
        <dbReference type="EMBL" id="KAJ5367053.1"/>
    </source>
</evidence>
<dbReference type="EMBL" id="JAPZBR010000001">
    <property type="protein sequence ID" value="KAJ5367053.1"/>
    <property type="molecule type" value="Genomic_DNA"/>
</dbReference>
<name>A0A9W9RV87_PENBR</name>
<dbReference type="AlphaFoldDB" id="A0A9W9RV87"/>
<proteinExistence type="predicted"/>
<dbReference type="Proteomes" id="UP001148299">
    <property type="component" value="Unassembled WGS sequence"/>
</dbReference>
<accession>A0A9W9RV87</accession>
<reference evidence="1" key="2">
    <citation type="journal article" date="2023" name="IMA Fungus">
        <title>Comparative genomic study of the Penicillium genus elucidates a diverse pangenome and 15 lateral gene transfer events.</title>
        <authorList>
            <person name="Petersen C."/>
            <person name="Sorensen T."/>
            <person name="Nielsen M.R."/>
            <person name="Sondergaard T.E."/>
            <person name="Sorensen J.L."/>
            <person name="Fitzpatrick D.A."/>
            <person name="Frisvad J.C."/>
            <person name="Nielsen K.L."/>
        </authorList>
    </citation>
    <scope>NUCLEOTIDE SEQUENCE</scope>
    <source>
        <strain evidence="1">IBT 35675</strain>
    </source>
</reference>
<organism evidence="1 2">
    <name type="scientific">Penicillium brevicompactum</name>
    <dbReference type="NCBI Taxonomy" id="5074"/>
    <lineage>
        <taxon>Eukaryota</taxon>
        <taxon>Fungi</taxon>
        <taxon>Dikarya</taxon>
        <taxon>Ascomycota</taxon>
        <taxon>Pezizomycotina</taxon>
        <taxon>Eurotiomycetes</taxon>
        <taxon>Eurotiomycetidae</taxon>
        <taxon>Eurotiales</taxon>
        <taxon>Aspergillaceae</taxon>
        <taxon>Penicillium</taxon>
    </lineage>
</organism>